<dbReference type="GO" id="GO:0016740">
    <property type="term" value="F:transferase activity"/>
    <property type="evidence" value="ECO:0007669"/>
    <property type="project" value="UniProtKB-KW"/>
</dbReference>
<dbReference type="STRING" id="314271.RB2654_13289"/>
<sequence length="408" mass="44732">MTGAIPVSVIVVSRGRPGLLQRALTGIGQLWYPQFEIVVVADEQGRDAVVGMGWQDRVKLAACDEANISVARNIGIDRATGEIVAFIDDDAVPEPTWLTHLCDPFRDPEVVQVGGLVRGRNGITFQWPVRAVNALGETRNLSLDQDAPFTPAVKEGEAIKTEGTNMAVRRDVITNLGGFDPAFRFYLDETEVNYRLRDRKTVIVPLAQVHHGFAGSARRRANRGASDLTDIGVSTAAFLRKHAPHSVLEGALNRLYSSQKARLIGQMVDGALSPDEIAPLLVTLETGIAEGRKTSVGEAVEFPATPEPFLPYAPLSSGQSSVFSGRSWQRRTLAVKAKRAVAQGEVATVFRFSPTALSHRAAFNPEGYWEQWGGLFGRSVRDGPWFRWASFSARVQKEQARLSKLRFK</sequence>
<dbReference type="PANTHER" id="PTHR43685:SF3">
    <property type="entry name" value="SLR2126 PROTEIN"/>
    <property type="match status" value="1"/>
</dbReference>
<keyword evidence="2" id="KW-0808">Transferase</keyword>
<dbReference type="HOGENOM" id="CLU_660287_0_0_5"/>
<dbReference type="InterPro" id="IPR050834">
    <property type="entry name" value="Glycosyltransf_2"/>
</dbReference>
<dbReference type="PANTHER" id="PTHR43685">
    <property type="entry name" value="GLYCOSYLTRANSFERASE"/>
    <property type="match status" value="1"/>
</dbReference>
<name>A3VD20_9RHOB</name>
<dbReference type="EMBL" id="AAMT01000003">
    <property type="protein sequence ID" value="EAQ14049.1"/>
    <property type="molecule type" value="Genomic_DNA"/>
</dbReference>
<evidence type="ECO:0000259" key="1">
    <source>
        <dbReference type="Pfam" id="PF00535"/>
    </source>
</evidence>
<dbReference type="Pfam" id="PF00535">
    <property type="entry name" value="Glycos_transf_2"/>
    <property type="match status" value="1"/>
</dbReference>
<organism evidence="2 3">
    <name type="scientific">Maritimibacter alkaliphilus HTCC2654</name>
    <dbReference type="NCBI Taxonomy" id="314271"/>
    <lineage>
        <taxon>Bacteria</taxon>
        <taxon>Pseudomonadati</taxon>
        <taxon>Pseudomonadota</taxon>
        <taxon>Alphaproteobacteria</taxon>
        <taxon>Rhodobacterales</taxon>
        <taxon>Roseobacteraceae</taxon>
        <taxon>Maritimibacter</taxon>
    </lineage>
</organism>
<evidence type="ECO:0000313" key="3">
    <source>
        <dbReference type="Proteomes" id="UP000002931"/>
    </source>
</evidence>
<dbReference type="SUPFAM" id="SSF53448">
    <property type="entry name" value="Nucleotide-diphospho-sugar transferases"/>
    <property type="match status" value="1"/>
</dbReference>
<dbReference type="Gene3D" id="3.90.550.10">
    <property type="entry name" value="Spore Coat Polysaccharide Biosynthesis Protein SpsA, Chain A"/>
    <property type="match status" value="1"/>
</dbReference>
<keyword evidence="3" id="KW-1185">Reference proteome</keyword>
<dbReference type="eggNOG" id="COG1216">
    <property type="taxonomic scope" value="Bacteria"/>
</dbReference>
<dbReference type="AlphaFoldDB" id="A3VD20"/>
<dbReference type="InterPro" id="IPR029044">
    <property type="entry name" value="Nucleotide-diphossugar_trans"/>
</dbReference>
<dbReference type="OrthoDB" id="153025at2"/>
<comment type="caution">
    <text evidence="2">The sequence shown here is derived from an EMBL/GenBank/DDBJ whole genome shotgun (WGS) entry which is preliminary data.</text>
</comment>
<dbReference type="Proteomes" id="UP000002931">
    <property type="component" value="Unassembled WGS sequence"/>
</dbReference>
<feature type="domain" description="Glycosyltransferase 2-like" evidence="1">
    <location>
        <begin position="8"/>
        <end position="131"/>
    </location>
</feature>
<proteinExistence type="predicted"/>
<dbReference type="RefSeq" id="WP_008332416.1">
    <property type="nucleotide sequence ID" value="NZ_CH902578.1"/>
</dbReference>
<protein>
    <submittedName>
        <fullName evidence="2">Glycosyltransferase 2</fullName>
    </submittedName>
</protein>
<gene>
    <name evidence="2" type="ORF">RB2654_13289</name>
</gene>
<dbReference type="InterPro" id="IPR001173">
    <property type="entry name" value="Glyco_trans_2-like"/>
</dbReference>
<accession>A3VD20</accession>
<evidence type="ECO:0000313" key="2">
    <source>
        <dbReference type="EMBL" id="EAQ14049.1"/>
    </source>
</evidence>
<reference evidence="2 3" key="1">
    <citation type="journal article" date="2010" name="J. Bacteriol.">
        <title>Genome sequences of Pelagibaca bermudensis HTCC2601T and Maritimibacter alkaliphilus HTCC2654T, the type strains of two marine Roseobacter genera.</title>
        <authorList>
            <person name="Thrash J.C."/>
            <person name="Cho J.C."/>
            <person name="Ferriera S."/>
            <person name="Johnson J."/>
            <person name="Vergin K.L."/>
            <person name="Giovannoni S.J."/>
        </authorList>
    </citation>
    <scope>NUCLEOTIDE SEQUENCE [LARGE SCALE GENOMIC DNA]</scope>
    <source>
        <strain evidence="2 3">HTCC2654</strain>
    </source>
</reference>